<dbReference type="Proteomes" id="UP000321901">
    <property type="component" value="Unassembled WGS sequence"/>
</dbReference>
<name>A0A511Z353_9BACL</name>
<evidence type="ECO:0000313" key="2">
    <source>
        <dbReference type="Proteomes" id="UP000321901"/>
    </source>
</evidence>
<dbReference type="EMBL" id="BJYL01000003">
    <property type="protein sequence ID" value="GEN81856.1"/>
    <property type="molecule type" value="Genomic_DNA"/>
</dbReference>
<dbReference type="AlphaFoldDB" id="A0A511Z353"/>
<protein>
    <recommendedName>
        <fullName evidence="3">MaoC-like domain-containing protein</fullName>
    </recommendedName>
</protein>
<evidence type="ECO:0008006" key="3">
    <source>
        <dbReference type="Google" id="ProtNLM"/>
    </source>
</evidence>
<sequence length="131" mass="14921">MKSFIKAKRSLGRTVLKEDCILFAELVGIDLEGKNAEKVDSRLTLMIAVGLLNRTFNLEEDLAAVIGQDWSFHKQMEIGQTLYVKYGLFRKEKTEKPIYIVEVSLHTEDGVIGEGHWTLLLNREIEVDVNV</sequence>
<comment type="caution">
    <text evidence="1">The sequence shown here is derived from an EMBL/GenBank/DDBJ whole genome shotgun (WGS) entry which is preliminary data.</text>
</comment>
<proteinExistence type="predicted"/>
<dbReference type="RefSeq" id="WP_147054328.1">
    <property type="nucleotide sequence ID" value="NZ_BJYL01000003.1"/>
</dbReference>
<organism evidence="1 2">
    <name type="scientific">Sporosarcina luteola</name>
    <dbReference type="NCBI Taxonomy" id="582850"/>
    <lineage>
        <taxon>Bacteria</taxon>
        <taxon>Bacillati</taxon>
        <taxon>Bacillota</taxon>
        <taxon>Bacilli</taxon>
        <taxon>Bacillales</taxon>
        <taxon>Caryophanaceae</taxon>
        <taxon>Sporosarcina</taxon>
    </lineage>
</organism>
<keyword evidence="2" id="KW-1185">Reference proteome</keyword>
<accession>A0A511Z353</accession>
<reference evidence="1 2" key="1">
    <citation type="submission" date="2019-07" db="EMBL/GenBank/DDBJ databases">
        <title>Whole genome shotgun sequence of Sporosarcina luteola NBRC 105378.</title>
        <authorList>
            <person name="Hosoyama A."/>
            <person name="Uohara A."/>
            <person name="Ohji S."/>
            <person name="Ichikawa N."/>
        </authorList>
    </citation>
    <scope>NUCLEOTIDE SEQUENCE [LARGE SCALE GENOMIC DNA]</scope>
    <source>
        <strain evidence="1 2">NBRC 105378</strain>
    </source>
</reference>
<evidence type="ECO:0000313" key="1">
    <source>
        <dbReference type="EMBL" id="GEN81856.1"/>
    </source>
</evidence>
<gene>
    <name evidence="1" type="ORF">SLU01_01680</name>
</gene>